<accession>A0A6A6QZ87</accession>
<proteinExistence type="predicted"/>
<dbReference type="Gene3D" id="3.40.50.1110">
    <property type="entry name" value="SGNH hydrolase"/>
    <property type="match status" value="1"/>
</dbReference>
<dbReference type="EMBL" id="MU004187">
    <property type="protein sequence ID" value="KAF2497080.1"/>
    <property type="molecule type" value="Genomic_DNA"/>
</dbReference>
<evidence type="ECO:0000313" key="2">
    <source>
        <dbReference type="Proteomes" id="UP000799750"/>
    </source>
</evidence>
<evidence type="ECO:0008006" key="3">
    <source>
        <dbReference type="Google" id="ProtNLM"/>
    </source>
</evidence>
<dbReference type="AlphaFoldDB" id="A0A6A6QZ87"/>
<keyword evidence="2" id="KW-1185">Reference proteome</keyword>
<organism evidence="1 2">
    <name type="scientific">Lophium mytilinum</name>
    <dbReference type="NCBI Taxonomy" id="390894"/>
    <lineage>
        <taxon>Eukaryota</taxon>
        <taxon>Fungi</taxon>
        <taxon>Dikarya</taxon>
        <taxon>Ascomycota</taxon>
        <taxon>Pezizomycotina</taxon>
        <taxon>Dothideomycetes</taxon>
        <taxon>Pleosporomycetidae</taxon>
        <taxon>Mytilinidiales</taxon>
        <taxon>Mytilinidiaceae</taxon>
        <taxon>Lophium</taxon>
    </lineage>
</organism>
<dbReference type="OrthoDB" id="671439at2759"/>
<protein>
    <recommendedName>
        <fullName evidence="3">SGNH hydrolase-type esterase domain-containing protein</fullName>
    </recommendedName>
</protein>
<dbReference type="InterPro" id="IPR036514">
    <property type="entry name" value="SGNH_hydro_sf"/>
</dbReference>
<sequence>MESTVQLPKIVLFGDSLTDWGFDEYNGGFGWALEEEYKDKAEVLNEGRAG</sequence>
<evidence type="ECO:0000313" key="1">
    <source>
        <dbReference type="EMBL" id="KAF2497080.1"/>
    </source>
</evidence>
<dbReference type="SUPFAM" id="SSF52266">
    <property type="entry name" value="SGNH hydrolase"/>
    <property type="match status" value="1"/>
</dbReference>
<reference evidence="1" key="1">
    <citation type="journal article" date="2020" name="Stud. Mycol.">
        <title>101 Dothideomycetes genomes: a test case for predicting lifestyles and emergence of pathogens.</title>
        <authorList>
            <person name="Haridas S."/>
            <person name="Albert R."/>
            <person name="Binder M."/>
            <person name="Bloem J."/>
            <person name="Labutti K."/>
            <person name="Salamov A."/>
            <person name="Andreopoulos B."/>
            <person name="Baker S."/>
            <person name="Barry K."/>
            <person name="Bills G."/>
            <person name="Bluhm B."/>
            <person name="Cannon C."/>
            <person name="Castanera R."/>
            <person name="Culley D."/>
            <person name="Daum C."/>
            <person name="Ezra D."/>
            <person name="Gonzalez J."/>
            <person name="Henrissat B."/>
            <person name="Kuo A."/>
            <person name="Liang C."/>
            <person name="Lipzen A."/>
            <person name="Lutzoni F."/>
            <person name="Magnuson J."/>
            <person name="Mondo S."/>
            <person name="Nolan M."/>
            <person name="Ohm R."/>
            <person name="Pangilinan J."/>
            <person name="Park H.-J."/>
            <person name="Ramirez L."/>
            <person name="Alfaro M."/>
            <person name="Sun H."/>
            <person name="Tritt A."/>
            <person name="Yoshinaga Y."/>
            <person name="Zwiers L.-H."/>
            <person name="Turgeon B."/>
            <person name="Goodwin S."/>
            <person name="Spatafora J."/>
            <person name="Crous P."/>
            <person name="Grigoriev I."/>
        </authorList>
    </citation>
    <scope>NUCLEOTIDE SEQUENCE</scope>
    <source>
        <strain evidence="1">CBS 269.34</strain>
    </source>
</reference>
<name>A0A6A6QZ87_9PEZI</name>
<gene>
    <name evidence="1" type="ORF">BU16DRAFT_560392</name>
</gene>
<dbReference type="Proteomes" id="UP000799750">
    <property type="component" value="Unassembled WGS sequence"/>
</dbReference>